<protein>
    <submittedName>
        <fullName evidence="1">Uncharacterized protein</fullName>
    </submittedName>
</protein>
<organism evidence="1 2">
    <name type="scientific">Ignelater luminosus</name>
    <name type="common">Cucubano</name>
    <name type="synonym">Pyrophorus luminosus</name>
    <dbReference type="NCBI Taxonomy" id="2038154"/>
    <lineage>
        <taxon>Eukaryota</taxon>
        <taxon>Metazoa</taxon>
        <taxon>Ecdysozoa</taxon>
        <taxon>Arthropoda</taxon>
        <taxon>Hexapoda</taxon>
        <taxon>Insecta</taxon>
        <taxon>Pterygota</taxon>
        <taxon>Neoptera</taxon>
        <taxon>Endopterygota</taxon>
        <taxon>Coleoptera</taxon>
        <taxon>Polyphaga</taxon>
        <taxon>Elateriformia</taxon>
        <taxon>Elateroidea</taxon>
        <taxon>Elateridae</taxon>
        <taxon>Agrypninae</taxon>
        <taxon>Pyrophorini</taxon>
        <taxon>Ignelater</taxon>
    </lineage>
</organism>
<dbReference type="EMBL" id="VTPC01004392">
    <property type="protein sequence ID" value="KAF2897223.1"/>
    <property type="molecule type" value="Genomic_DNA"/>
</dbReference>
<dbReference type="Proteomes" id="UP000801492">
    <property type="component" value="Unassembled WGS sequence"/>
</dbReference>
<evidence type="ECO:0000313" key="2">
    <source>
        <dbReference type="Proteomes" id="UP000801492"/>
    </source>
</evidence>
<gene>
    <name evidence="1" type="ORF">ILUMI_08954</name>
</gene>
<evidence type="ECO:0000313" key="1">
    <source>
        <dbReference type="EMBL" id="KAF2897223.1"/>
    </source>
</evidence>
<name>A0A8K0GGI9_IGNLU</name>
<comment type="caution">
    <text evidence="1">The sequence shown here is derived from an EMBL/GenBank/DDBJ whole genome shotgun (WGS) entry which is preliminary data.</text>
</comment>
<keyword evidence="2" id="KW-1185">Reference proteome</keyword>
<reference evidence="1" key="1">
    <citation type="submission" date="2019-08" db="EMBL/GenBank/DDBJ databases">
        <title>The genome of the North American firefly Photinus pyralis.</title>
        <authorList>
            <consortium name="Photinus pyralis genome working group"/>
            <person name="Fallon T.R."/>
            <person name="Sander Lower S.E."/>
            <person name="Weng J.-K."/>
        </authorList>
    </citation>
    <scope>NUCLEOTIDE SEQUENCE</scope>
    <source>
        <strain evidence="1">TRF0915ILg1</strain>
        <tissue evidence="1">Whole body</tissue>
    </source>
</reference>
<proteinExistence type="predicted"/>
<dbReference type="AlphaFoldDB" id="A0A8K0GGI9"/>
<sequence>MIYDIFTDFSVYTKYFHAVELEPTGVLIRVYRGPTVSPKGQIEVKIKIGEIEKSSKLLVVVGATKSLLGRDMYTHFGLNLNSKTEIFLKDVKVNEVNLGDVLEKNLNKYSDLFKNELGTYKDELVRLELIEGAFDDDISTELPNQNQEYPMETENIFVEIQTSNSVFTEETPVAAINSLLRVNQEQPEYHKKKLILLEREVVAKEQLAQNIAALTEAMNKE</sequence>
<accession>A0A8K0GGI9</accession>